<dbReference type="PANTHER" id="PTHR42970:SF1">
    <property type="entry name" value="PECTATE LYASE C-RELATED"/>
    <property type="match status" value="1"/>
</dbReference>
<sequence length="439" mass="45787">MKASAAFLAVATLLSQGVFGLPCQDPSTCGKKVARADEPILAFPGAEGFGRFATGGRTGKVYKVTNLNDSGEGSLRDAVSQPNRIVVFDVGGVIKIDARIVVSKNIYIAGQTAPGGGITVYGNGFSLSNADDAIVRYIRIRMGKGGDSGKDAITASEAARIYMNFLTVSWGKDETLSVSGTAQNISITDSIIGQGLETHSCGGLMQTDGGISLFRNLYIDNKTRNPKVKGVNDFQNNVVYNWGGGGGYIAGDSSGPSAANIKNNYFISGPSTSVTAFTRGNANFKGYVENNFYDSNRDGVLNGAALCVSTSCYSNMAIQTTPFDYPGPAIALKPEDAVKHVIAKVGASLVRDSVDKALIAELESYGKTGKLISDEASVGGVGEIEAGTPKKDTDGDGIPDEYESANGLDPNDASDGMKIGAGGYTNLEIYVNSLVPSVY</sequence>
<dbReference type="eggNOG" id="ENOG502QW7I">
    <property type="taxonomic scope" value="Eukaryota"/>
</dbReference>
<dbReference type="OrthoDB" id="302705at2759"/>
<dbReference type="STRING" id="1213857.N4VE59"/>
<dbReference type="SUPFAM" id="SSF51126">
    <property type="entry name" value="Pectin lyase-like"/>
    <property type="match status" value="1"/>
</dbReference>
<dbReference type="EMBL" id="AMCV02000001">
    <property type="protein sequence ID" value="TDZ25632.1"/>
    <property type="molecule type" value="Genomic_DNA"/>
</dbReference>
<gene>
    <name evidence="3" type="primary">plyC-0</name>
    <name evidence="3" type="ORF">Cob_v001461</name>
</gene>
<dbReference type="Proteomes" id="UP000014480">
    <property type="component" value="Unassembled WGS sequence"/>
</dbReference>
<dbReference type="InterPro" id="IPR012334">
    <property type="entry name" value="Pectin_lyas_fold"/>
</dbReference>
<keyword evidence="3" id="KW-0456">Lyase</keyword>
<reference evidence="4" key="1">
    <citation type="journal article" date="2013" name="New Phytol.">
        <title>Comparative genomic and transcriptomic analyses reveal the hemibiotrophic stage shift of Colletotrichum fungi.</title>
        <authorList>
            <person name="Gan P."/>
            <person name="Ikeda K."/>
            <person name="Irieda H."/>
            <person name="Narusaka M."/>
            <person name="O'Connell R.J."/>
            <person name="Narusaka Y."/>
            <person name="Takano Y."/>
            <person name="Kubo Y."/>
            <person name="Shirasu K."/>
        </authorList>
    </citation>
    <scope>NUCLEOTIDE SEQUENCE [LARGE SCALE GENOMIC DNA]</scope>
    <source>
        <strain evidence="4">104-T / ATCC 96160 / CBS 514.97 / LARS 414 / MAFF 240422</strain>
    </source>
</reference>
<comment type="caution">
    <text evidence="3">The sequence shown here is derived from an EMBL/GenBank/DDBJ whole genome shotgun (WGS) entry which is preliminary data.</text>
</comment>
<evidence type="ECO:0000313" key="4">
    <source>
        <dbReference type="Proteomes" id="UP000014480"/>
    </source>
</evidence>
<evidence type="ECO:0000256" key="2">
    <source>
        <dbReference type="ARBA" id="ARBA00023180"/>
    </source>
</evidence>
<accession>N4VE59</accession>
<dbReference type="InterPro" id="IPR052063">
    <property type="entry name" value="Polysaccharide_Lyase_1"/>
</dbReference>
<dbReference type="Gene3D" id="2.160.20.10">
    <property type="entry name" value="Single-stranded right-handed beta-helix, Pectin lyase-like"/>
    <property type="match status" value="1"/>
</dbReference>
<dbReference type="GO" id="GO:0046872">
    <property type="term" value="F:metal ion binding"/>
    <property type="evidence" value="ECO:0007669"/>
    <property type="project" value="UniProtKB-KW"/>
</dbReference>
<evidence type="ECO:0000256" key="1">
    <source>
        <dbReference type="ARBA" id="ARBA00022723"/>
    </source>
</evidence>
<organism evidence="3 4">
    <name type="scientific">Colletotrichum orbiculare (strain 104-T / ATCC 96160 / CBS 514.97 / LARS 414 / MAFF 240422)</name>
    <name type="common">Cucumber anthracnose fungus</name>
    <name type="synonym">Colletotrichum lagenarium</name>
    <dbReference type="NCBI Taxonomy" id="1213857"/>
    <lineage>
        <taxon>Eukaryota</taxon>
        <taxon>Fungi</taxon>
        <taxon>Dikarya</taxon>
        <taxon>Ascomycota</taxon>
        <taxon>Pezizomycotina</taxon>
        <taxon>Sordariomycetes</taxon>
        <taxon>Hypocreomycetidae</taxon>
        <taxon>Glomerellales</taxon>
        <taxon>Glomerellaceae</taxon>
        <taxon>Colletotrichum</taxon>
        <taxon>Colletotrichum orbiculare species complex</taxon>
    </lineage>
</organism>
<protein>
    <submittedName>
        <fullName evidence="3">Pectate lyase C</fullName>
    </submittedName>
</protein>
<dbReference type="PANTHER" id="PTHR42970">
    <property type="entry name" value="PECTATE LYASE C-RELATED"/>
    <property type="match status" value="1"/>
</dbReference>
<reference evidence="4" key="2">
    <citation type="journal article" date="2019" name="Mol. Plant Microbe Interact.">
        <title>Genome sequence resources for four phytopathogenic fungi from the Colletotrichum orbiculare species complex.</title>
        <authorList>
            <person name="Gan P."/>
            <person name="Tsushima A."/>
            <person name="Narusaka M."/>
            <person name="Narusaka Y."/>
            <person name="Takano Y."/>
            <person name="Kubo Y."/>
            <person name="Shirasu K."/>
        </authorList>
    </citation>
    <scope>GENOME REANNOTATION</scope>
    <source>
        <strain evidence="4">104-T / ATCC 96160 / CBS 514.97 / LARS 414 / MAFF 240422</strain>
    </source>
</reference>
<dbReference type="HOGENOM" id="CLU_016764_1_1_1"/>
<proteinExistence type="predicted"/>
<keyword evidence="2" id="KW-0325">Glycoprotein</keyword>
<dbReference type="InterPro" id="IPR011050">
    <property type="entry name" value="Pectin_lyase_fold/virulence"/>
</dbReference>
<dbReference type="GO" id="GO:0016829">
    <property type="term" value="F:lyase activity"/>
    <property type="evidence" value="ECO:0007669"/>
    <property type="project" value="UniProtKB-KW"/>
</dbReference>
<name>N4VE59_COLOR</name>
<keyword evidence="1" id="KW-0479">Metal-binding</keyword>
<keyword evidence="4" id="KW-1185">Reference proteome</keyword>
<evidence type="ECO:0000313" key="3">
    <source>
        <dbReference type="EMBL" id="TDZ25632.1"/>
    </source>
</evidence>
<dbReference type="AlphaFoldDB" id="N4VE59"/>